<comment type="caution">
    <text evidence="3">The sequence shown here is derived from an EMBL/GenBank/DDBJ whole genome shotgun (WGS) entry which is preliminary data.</text>
</comment>
<evidence type="ECO:0000256" key="2">
    <source>
        <dbReference type="SAM" id="SignalP"/>
    </source>
</evidence>
<evidence type="ECO:0000313" key="4">
    <source>
        <dbReference type="Proteomes" id="UP000789759"/>
    </source>
</evidence>
<keyword evidence="1" id="KW-0378">Hydrolase</keyword>
<keyword evidence="2" id="KW-0732">Signal</keyword>
<organism evidence="3 4">
    <name type="scientific">Cetraspora pellucida</name>
    <dbReference type="NCBI Taxonomy" id="1433469"/>
    <lineage>
        <taxon>Eukaryota</taxon>
        <taxon>Fungi</taxon>
        <taxon>Fungi incertae sedis</taxon>
        <taxon>Mucoromycota</taxon>
        <taxon>Glomeromycotina</taxon>
        <taxon>Glomeromycetes</taxon>
        <taxon>Diversisporales</taxon>
        <taxon>Gigasporaceae</taxon>
        <taxon>Cetraspora</taxon>
    </lineage>
</organism>
<sequence length="298" mass="33285">MKYFASAILLFAVLIGATFGAPTDKPVKGAHFDRIVAIIFENANYDEAIQQPYLQDLINRTDGLLLSNYHGPNYIATIFGSTAGITDDGAHNLPDVNLVDLLEAKQISWKGYMETYPGNCFNGTFAPSQTNQSYARKHNPFINMQDVITNPTRCAKIVELGQLDTDINDKNVPQYAYVVPNQIHDGHGISALSIPANLTAAMEWFQDWFEPKLKEPSFTTNTLFLIYFDEDDPNTTTNHIYAALLGQPVHPPPDHTDDGNYNHYSFLATVEENWDLGNLGRLDANATLFTKYLKSSNK</sequence>
<protein>
    <submittedName>
        <fullName evidence="3">12725_t:CDS:1</fullName>
    </submittedName>
</protein>
<reference evidence="3" key="1">
    <citation type="submission" date="2021-06" db="EMBL/GenBank/DDBJ databases">
        <authorList>
            <person name="Kallberg Y."/>
            <person name="Tangrot J."/>
            <person name="Rosling A."/>
        </authorList>
    </citation>
    <scope>NUCLEOTIDE SEQUENCE</scope>
    <source>
        <strain evidence="3">FL966</strain>
    </source>
</reference>
<dbReference type="Gene3D" id="3.40.720.10">
    <property type="entry name" value="Alkaline Phosphatase, subunit A"/>
    <property type="match status" value="1"/>
</dbReference>
<dbReference type="EMBL" id="CAJVQA010021823">
    <property type="protein sequence ID" value="CAG8770812.1"/>
    <property type="molecule type" value="Genomic_DNA"/>
</dbReference>
<dbReference type="Pfam" id="PF04185">
    <property type="entry name" value="Phosphoesterase"/>
    <property type="match status" value="1"/>
</dbReference>
<gene>
    <name evidence="3" type="ORF">CPELLU_LOCUS15866</name>
</gene>
<feature type="chain" id="PRO_5040492187" evidence="2">
    <location>
        <begin position="21"/>
        <end position="298"/>
    </location>
</feature>
<dbReference type="AlphaFoldDB" id="A0A9N9NZJ1"/>
<dbReference type="PANTHER" id="PTHR31956:SF8">
    <property type="entry name" value="ACID PHOSPHATASE PHOA (AFU_ORTHOLOGUE AFUA_1G03570)"/>
    <property type="match status" value="1"/>
</dbReference>
<name>A0A9N9NZJ1_9GLOM</name>
<dbReference type="Proteomes" id="UP000789759">
    <property type="component" value="Unassembled WGS sequence"/>
</dbReference>
<dbReference type="OrthoDB" id="5135119at2759"/>
<dbReference type="InterPro" id="IPR017850">
    <property type="entry name" value="Alkaline_phosphatase_core_sf"/>
</dbReference>
<proteinExistence type="predicted"/>
<evidence type="ECO:0000313" key="3">
    <source>
        <dbReference type="EMBL" id="CAG8770812.1"/>
    </source>
</evidence>
<dbReference type="GO" id="GO:0009395">
    <property type="term" value="P:phospholipid catabolic process"/>
    <property type="evidence" value="ECO:0007669"/>
    <property type="project" value="TreeGrafter"/>
</dbReference>
<accession>A0A9N9NZJ1</accession>
<dbReference type="GO" id="GO:0016788">
    <property type="term" value="F:hydrolase activity, acting on ester bonds"/>
    <property type="evidence" value="ECO:0007669"/>
    <property type="project" value="InterPro"/>
</dbReference>
<evidence type="ECO:0000256" key="1">
    <source>
        <dbReference type="ARBA" id="ARBA00022801"/>
    </source>
</evidence>
<keyword evidence="4" id="KW-1185">Reference proteome</keyword>
<dbReference type="PANTHER" id="PTHR31956">
    <property type="entry name" value="NON-SPECIFIC PHOSPHOLIPASE C4-RELATED"/>
    <property type="match status" value="1"/>
</dbReference>
<feature type="signal peptide" evidence="2">
    <location>
        <begin position="1"/>
        <end position="20"/>
    </location>
</feature>
<dbReference type="InterPro" id="IPR007312">
    <property type="entry name" value="Phosphoesterase"/>
</dbReference>